<dbReference type="GO" id="GO:0008237">
    <property type="term" value="F:metallopeptidase activity"/>
    <property type="evidence" value="ECO:0007669"/>
    <property type="project" value="InterPro"/>
</dbReference>
<organism evidence="5 6">
    <name type="scientific">Hoylesella timonensis S9-PR14</name>
    <dbReference type="NCBI Taxonomy" id="1401062"/>
    <lineage>
        <taxon>Bacteria</taxon>
        <taxon>Pseudomonadati</taxon>
        <taxon>Bacteroidota</taxon>
        <taxon>Bacteroidia</taxon>
        <taxon>Bacteroidales</taxon>
        <taxon>Prevotellaceae</taxon>
        <taxon>Hoylesella</taxon>
    </lineage>
</organism>
<dbReference type="PANTHER" id="PTHR38478:SF1">
    <property type="entry name" value="ZINC DEPENDENT METALLOPROTEASE DOMAIN LIPOPROTEIN"/>
    <property type="match status" value="1"/>
</dbReference>
<evidence type="ECO:0000259" key="3">
    <source>
        <dbReference type="Pfam" id="PF17148"/>
    </source>
</evidence>
<feature type="domain" description="EcxA zinc-binding" evidence="2">
    <location>
        <begin position="425"/>
        <end position="735"/>
    </location>
</feature>
<dbReference type="Proteomes" id="UP000029723">
    <property type="component" value="Unassembled WGS sequence"/>
</dbReference>
<evidence type="ECO:0000256" key="1">
    <source>
        <dbReference type="SAM" id="SignalP"/>
    </source>
</evidence>
<dbReference type="InterPro" id="IPR033413">
    <property type="entry name" value="DUF5117"/>
</dbReference>
<comment type="caution">
    <text evidence="5">The sequence shown here is derived from an EMBL/GenBank/DDBJ whole genome shotgun (WGS) entry which is preliminary data.</text>
</comment>
<dbReference type="Gene3D" id="3.40.390.10">
    <property type="entry name" value="Collagenase (Catalytic Domain)"/>
    <property type="match status" value="1"/>
</dbReference>
<gene>
    <name evidence="5" type="ORF">HMPREF9304_04535</name>
</gene>
<name>A0A098YSR7_9BACT</name>
<evidence type="ECO:0008006" key="7">
    <source>
        <dbReference type="Google" id="ProtNLM"/>
    </source>
</evidence>
<dbReference type="CDD" id="cd04276">
    <property type="entry name" value="ZnMc_MMP_like_2"/>
    <property type="match status" value="1"/>
</dbReference>
<feature type="domain" description="DUF5118" evidence="4">
    <location>
        <begin position="47"/>
        <end position="94"/>
    </location>
</feature>
<dbReference type="InterPro" id="IPR033428">
    <property type="entry name" value="DUF5118"/>
</dbReference>
<reference evidence="5 6" key="1">
    <citation type="submission" date="2014-07" db="EMBL/GenBank/DDBJ databases">
        <authorList>
            <person name="McCorrison J."/>
            <person name="Sanka R."/>
            <person name="Torralba M."/>
            <person name="Gillis M."/>
            <person name="Haft D.H."/>
            <person name="Methe B."/>
            <person name="Sutton G."/>
            <person name="Nelson K.E."/>
        </authorList>
    </citation>
    <scope>NUCLEOTIDE SEQUENCE [LARGE SCALE GENOMIC DNA]</scope>
    <source>
        <strain evidence="5 6">S9-PR14</strain>
    </source>
</reference>
<dbReference type="Pfam" id="PF17162">
    <property type="entry name" value="DUF5118"/>
    <property type="match status" value="1"/>
</dbReference>
<dbReference type="AlphaFoldDB" id="A0A098YSR7"/>
<accession>A0A098YSR7</accession>
<protein>
    <recommendedName>
        <fullName evidence="7">Peptidase M10A/M12B</fullName>
    </recommendedName>
</protein>
<dbReference type="OrthoDB" id="9776599at2"/>
<dbReference type="SUPFAM" id="SSF55486">
    <property type="entry name" value="Metalloproteases ('zincins'), catalytic domain"/>
    <property type="match status" value="1"/>
</dbReference>
<evidence type="ECO:0000259" key="4">
    <source>
        <dbReference type="Pfam" id="PF17162"/>
    </source>
</evidence>
<dbReference type="InterPro" id="IPR034032">
    <property type="entry name" value="Zn_MMP-like_bac"/>
</dbReference>
<feature type="chain" id="PRO_5001951443" description="Peptidase M10A/M12B" evidence="1">
    <location>
        <begin position="22"/>
        <end position="857"/>
    </location>
</feature>
<dbReference type="PANTHER" id="PTHR38478">
    <property type="entry name" value="PEPTIDASE M1A AND M12B"/>
    <property type="match status" value="1"/>
</dbReference>
<dbReference type="RefSeq" id="WP_036926752.1">
    <property type="nucleotide sequence ID" value="NZ_JRPQ01000071.1"/>
</dbReference>
<feature type="domain" description="DUF5117" evidence="3">
    <location>
        <begin position="104"/>
        <end position="292"/>
    </location>
</feature>
<keyword evidence="1" id="KW-0732">Signal</keyword>
<dbReference type="Pfam" id="PF17148">
    <property type="entry name" value="DUF5117"/>
    <property type="match status" value="1"/>
</dbReference>
<proteinExistence type="predicted"/>
<evidence type="ECO:0000313" key="5">
    <source>
        <dbReference type="EMBL" id="KGI22454.1"/>
    </source>
</evidence>
<feature type="signal peptide" evidence="1">
    <location>
        <begin position="1"/>
        <end position="21"/>
    </location>
</feature>
<dbReference type="InterPro" id="IPR024079">
    <property type="entry name" value="MetalloPept_cat_dom_sf"/>
</dbReference>
<evidence type="ECO:0000313" key="6">
    <source>
        <dbReference type="Proteomes" id="UP000029723"/>
    </source>
</evidence>
<dbReference type="InterPro" id="IPR032534">
    <property type="entry name" value="EcxA_zinc-bd"/>
</dbReference>
<dbReference type="Pfam" id="PF16313">
    <property type="entry name" value="DUF4953"/>
    <property type="match status" value="1"/>
</dbReference>
<dbReference type="EMBL" id="JRPQ01000071">
    <property type="protein sequence ID" value="KGI22454.1"/>
    <property type="molecule type" value="Genomic_DNA"/>
</dbReference>
<evidence type="ECO:0000259" key="2">
    <source>
        <dbReference type="Pfam" id="PF16313"/>
    </source>
</evidence>
<sequence length="857" mass="97425">MRKFLMILFLMGMMFPNPTLAKKKDKKKTDALKVLTDKPKETGGIEDYNKAIKDAKVCKGMFNTYQKKDGKLYFEMPDSVFSHFYILSNRISKTSNTSDYVAGQMVTYPMLLRFTKDSTRVYMHLVQNDNVVAKDDPIAVAFRSNFADPVLKAFKIVGRKDKNVLIEVTSFFGGNERCISPIKKDNPLSILLGGKKSLKGTFVADASGITEVKAFPKNVEIKTVLSYNLTDKDMPYTVEMHRSLFLAPDKPMRMRLKDKRVGFFDTEKNIYSSNKDNIETETYINRWRLEPKDGEWEKYYNGELVEPKQQIVYYVDTAFPEKWRATVRQGIEDWNKAFEAAGFKNVVKALDYPKDDPNFDPDDMRYNCVKYAVTDIANAMGPSYVDPRTGEILTADVIWYHNVVSLLHDWRFVQTAAVDARTHKAVFDDDLMQESMRYVAAHEVGHTLGLMHNMGASYAFPVDSLRSPSFTQKYGTTPSIMDYARNNFVAQPGDLERGVKLTPPVLGVADIYAINWGYRLIKDADTPEAEKKTLDAWIDAKKGNPMFEFGAQQFMGTVDPTAQSEDLGNDHIKAGNYAISNLKIIVKNLEKWTFEKGKSYDDVTAMYKEVVSQYSRHLHHVIPYLGGVCFHEIRQGDNQRGAKTYVDKVTQRKAMKWLVNQALTYNSWLSPQSLLVKLDLPSTVNMKLQKSLAGGIYGATTLFRVSEGYKVNPNKNYSLGQYMNDAFNEIFQNTLKGKALSESDINLQASIISLFKKSAGLDGDDSKKKGLSLLQEELKDDNICLPSLPCSHTEAEYSFMRINYGLPALSPNLLEPLMLSQLKKVVALYKQKRATGDAKTRNYYEYQILQIDKLLKK</sequence>